<evidence type="ECO:0000313" key="8">
    <source>
        <dbReference type="EMBL" id="CDG20511.1"/>
    </source>
</evidence>
<dbReference type="Gene3D" id="1.20.1720.10">
    <property type="entry name" value="Multidrug resistance protein D"/>
    <property type="match status" value="1"/>
</dbReference>
<feature type="transmembrane region" description="Helical" evidence="6">
    <location>
        <begin position="319"/>
        <end position="337"/>
    </location>
</feature>
<organism evidence="8 9">
    <name type="scientific">Xenorhabdus poinarii G6</name>
    <dbReference type="NCBI Taxonomy" id="1354304"/>
    <lineage>
        <taxon>Bacteria</taxon>
        <taxon>Pseudomonadati</taxon>
        <taxon>Pseudomonadota</taxon>
        <taxon>Gammaproteobacteria</taxon>
        <taxon>Enterobacterales</taxon>
        <taxon>Morganellaceae</taxon>
        <taxon>Xenorhabdus</taxon>
    </lineage>
</organism>
<dbReference type="GO" id="GO:0022857">
    <property type="term" value="F:transmembrane transporter activity"/>
    <property type="evidence" value="ECO:0007669"/>
    <property type="project" value="InterPro"/>
</dbReference>
<evidence type="ECO:0000256" key="6">
    <source>
        <dbReference type="SAM" id="Phobius"/>
    </source>
</evidence>
<evidence type="ECO:0000259" key="7">
    <source>
        <dbReference type="PROSITE" id="PS50850"/>
    </source>
</evidence>
<feature type="transmembrane region" description="Helical" evidence="6">
    <location>
        <begin position="229"/>
        <end position="251"/>
    </location>
</feature>
<feature type="transmembrane region" description="Helical" evidence="6">
    <location>
        <begin position="349"/>
        <end position="374"/>
    </location>
</feature>
<feature type="domain" description="Major facilitator superfamily (MFS) profile" evidence="7">
    <location>
        <begin position="23"/>
        <end position="406"/>
    </location>
</feature>
<keyword evidence="3 6" id="KW-0812">Transmembrane</keyword>
<dbReference type="InterPro" id="IPR011701">
    <property type="entry name" value="MFS"/>
</dbReference>
<reference evidence="8 9" key="1">
    <citation type="submission" date="2013-07" db="EMBL/GenBank/DDBJ databases">
        <authorList>
            <person name="Genoscope - CEA"/>
        </authorList>
    </citation>
    <scope>NUCLEOTIDE SEQUENCE [LARGE SCALE GENOMIC DNA]</scope>
    <source>
        <strain evidence="8 9">G6</strain>
    </source>
</reference>
<keyword evidence="4 6" id="KW-1133">Transmembrane helix</keyword>
<keyword evidence="2" id="KW-0813">Transport</keyword>
<proteinExistence type="predicted"/>
<keyword evidence="9" id="KW-1185">Reference proteome</keyword>
<name>A0A068R0Q9_9GAMM</name>
<evidence type="ECO:0000313" key="9">
    <source>
        <dbReference type="Proteomes" id="UP000032735"/>
    </source>
</evidence>
<dbReference type="PROSITE" id="PS50850">
    <property type="entry name" value="MFS"/>
    <property type="match status" value="1"/>
</dbReference>
<feature type="transmembrane region" description="Helical" evidence="6">
    <location>
        <begin position="380"/>
        <end position="402"/>
    </location>
</feature>
<feature type="transmembrane region" description="Helical" evidence="6">
    <location>
        <begin position="115"/>
        <end position="136"/>
    </location>
</feature>
<dbReference type="InterPro" id="IPR020846">
    <property type="entry name" value="MFS_dom"/>
</dbReference>
<dbReference type="SUPFAM" id="SSF103473">
    <property type="entry name" value="MFS general substrate transporter"/>
    <property type="match status" value="1"/>
</dbReference>
<evidence type="ECO:0000256" key="2">
    <source>
        <dbReference type="ARBA" id="ARBA00022448"/>
    </source>
</evidence>
<comment type="subcellular location">
    <subcellularLocation>
        <location evidence="1">Membrane</location>
        <topology evidence="1">Multi-pass membrane protein</topology>
    </subcellularLocation>
</comment>
<dbReference type="Pfam" id="PF07690">
    <property type="entry name" value="MFS_1"/>
    <property type="match status" value="1"/>
</dbReference>
<dbReference type="PANTHER" id="PTHR23502">
    <property type="entry name" value="MAJOR FACILITATOR SUPERFAMILY"/>
    <property type="match status" value="1"/>
</dbReference>
<evidence type="ECO:0000256" key="3">
    <source>
        <dbReference type="ARBA" id="ARBA00022692"/>
    </source>
</evidence>
<feature type="transmembrane region" description="Helical" evidence="6">
    <location>
        <begin position="176"/>
        <end position="198"/>
    </location>
</feature>
<sequence length="407" mass="44593">MGILTFGLFFCWSMDMLTERGISLPFVLVASLLAGCIEVDMSIPSFPDIAASFGVAEGDIQRTITYNFLGFVFGALLYGPLSESFGRRKIMLFGGCVMLLGALGCTYANSIELLMLSRFVQGLGACTPVVVVYAIIADRYQGATMYSMIGLVNACISIFMSLAPLAGGWINEHWGWRGNYAVVATITAAVLLLELLFLPETKKEKTPLDIKGIARNYVQLTMSFRFMRLSLIPSLLFAAYMVFIASSAFLYRETFSLSLSAFVMHFFIIVASFSLPSLFSTRMIALFGGEQRAEKIGMFLAITSILSLLIANTPWAITVLMSLFCFGFAICYPTLFARSMGVYPEIYGVAASYIMSLRSLLVVMVTGIASYVFIGRPEEMSYVMASVVGIVLLLSVMSFTAAPSKRH</sequence>
<dbReference type="EMBL" id="FO704551">
    <property type="protein sequence ID" value="CDG20511.1"/>
    <property type="molecule type" value="Genomic_DNA"/>
</dbReference>
<keyword evidence="5 6" id="KW-0472">Membrane</keyword>
<dbReference type="PANTHER" id="PTHR23502:SF132">
    <property type="entry name" value="POLYAMINE TRANSPORTER 2-RELATED"/>
    <property type="match status" value="1"/>
</dbReference>
<dbReference type="GO" id="GO:0005886">
    <property type="term" value="C:plasma membrane"/>
    <property type="evidence" value="ECO:0007669"/>
    <property type="project" value="TreeGrafter"/>
</dbReference>
<feature type="transmembrane region" description="Helical" evidence="6">
    <location>
        <begin position="90"/>
        <end position="109"/>
    </location>
</feature>
<evidence type="ECO:0000256" key="5">
    <source>
        <dbReference type="ARBA" id="ARBA00023136"/>
    </source>
</evidence>
<dbReference type="HOGENOM" id="CLU_001265_47_1_6"/>
<feature type="transmembrane region" description="Helical" evidence="6">
    <location>
        <begin position="60"/>
        <end position="78"/>
    </location>
</feature>
<dbReference type="InterPro" id="IPR036259">
    <property type="entry name" value="MFS_trans_sf"/>
</dbReference>
<dbReference type="KEGG" id="xpo:XPG1_0856"/>
<dbReference type="Proteomes" id="UP000032735">
    <property type="component" value="Chromosome"/>
</dbReference>
<accession>A0A068R0Q9</accession>
<evidence type="ECO:0000256" key="4">
    <source>
        <dbReference type="ARBA" id="ARBA00022989"/>
    </source>
</evidence>
<feature type="transmembrane region" description="Helical" evidence="6">
    <location>
        <begin position="148"/>
        <end position="170"/>
    </location>
</feature>
<dbReference type="STRING" id="1354304.XPG1_0856"/>
<dbReference type="AlphaFoldDB" id="A0A068R0Q9"/>
<evidence type="ECO:0000256" key="1">
    <source>
        <dbReference type="ARBA" id="ARBA00004141"/>
    </source>
</evidence>
<protein>
    <submittedName>
        <fullName evidence="8">Bicyclomycin resistant protein</fullName>
    </submittedName>
</protein>
<gene>
    <name evidence="8" type="primary">asm</name>
    <name evidence="8" type="ORF">XPG1_0856</name>
</gene>
<dbReference type="GO" id="GO:1990961">
    <property type="term" value="P:xenobiotic detoxification by transmembrane export across the plasma membrane"/>
    <property type="evidence" value="ECO:0007669"/>
    <property type="project" value="TreeGrafter"/>
</dbReference>